<dbReference type="EC" id="3.5.1.18" evidence="3"/>
<dbReference type="NCBIfam" id="TIGR01900">
    <property type="entry name" value="dapE-gram_pos"/>
    <property type="match status" value="1"/>
</dbReference>
<protein>
    <recommendedName>
        <fullName evidence="3">Succinyl-diaminopimelate desuccinylase</fullName>
        <ecNumber evidence="3">3.5.1.18</ecNumber>
    </recommendedName>
</protein>
<dbReference type="RefSeq" id="WP_342036999.1">
    <property type="nucleotide sequence ID" value="NZ_BAABBK010000001.1"/>
</dbReference>
<dbReference type="InterPro" id="IPR050072">
    <property type="entry name" value="Peptidase_M20A"/>
</dbReference>
<organism evidence="5 6">
    <name type="scientific">Brevibacterium ammoniilyticum</name>
    <dbReference type="NCBI Taxonomy" id="1046555"/>
    <lineage>
        <taxon>Bacteria</taxon>
        <taxon>Bacillati</taxon>
        <taxon>Actinomycetota</taxon>
        <taxon>Actinomycetes</taxon>
        <taxon>Micrococcales</taxon>
        <taxon>Brevibacteriaceae</taxon>
        <taxon>Brevibacterium</taxon>
    </lineage>
</organism>
<dbReference type="EMBL" id="BAABNP010000001">
    <property type="protein sequence ID" value="GAA5339332.1"/>
    <property type="molecule type" value="Genomic_DNA"/>
</dbReference>
<name>A0ABP9TW06_9MICO</name>
<dbReference type="InterPro" id="IPR011650">
    <property type="entry name" value="Peptidase_M20_dimer"/>
</dbReference>
<evidence type="ECO:0000256" key="1">
    <source>
        <dbReference type="ARBA" id="ARBA00022723"/>
    </source>
</evidence>
<keyword evidence="6" id="KW-1185">Reference proteome</keyword>
<evidence type="ECO:0000256" key="3">
    <source>
        <dbReference type="NCBIfam" id="TIGR01900"/>
    </source>
</evidence>
<dbReference type="SUPFAM" id="SSF53187">
    <property type="entry name" value="Zn-dependent exopeptidases"/>
    <property type="match status" value="1"/>
</dbReference>
<dbReference type="Gene3D" id="3.40.630.10">
    <property type="entry name" value="Zn peptidases"/>
    <property type="match status" value="1"/>
</dbReference>
<dbReference type="Pfam" id="PF07687">
    <property type="entry name" value="M20_dimer"/>
    <property type="match status" value="1"/>
</dbReference>
<gene>
    <name evidence="5" type="primary">dapE</name>
    <name evidence="5" type="ORF">KACC15558_03720</name>
</gene>
<evidence type="ECO:0000313" key="6">
    <source>
        <dbReference type="Proteomes" id="UP001498935"/>
    </source>
</evidence>
<evidence type="ECO:0000259" key="4">
    <source>
        <dbReference type="Pfam" id="PF07687"/>
    </source>
</evidence>
<dbReference type="InterPro" id="IPR010174">
    <property type="entry name" value="Succinyl-DAP_deSuclase_DapE"/>
</dbReference>
<keyword evidence="1" id="KW-0479">Metal-binding</keyword>
<sequence>MTAHPPAETAAVFTPDDDLGAYLLAAIDDPAELTGRLCAIESVSGNEGSIADAVVTVLEAISAGEGPELEILRDGDTIVARTQLGREERIVIAGHLDTVPVEGNLPPRRMVLDTGEAAGDEVVWGRGACDMKAGVAMALTAASALRDPVRDVSWVFYDHEEVDAALNGLGRVSRNHPDWLAGDFAILGEPSNASVEGGCNGTIRVDVTTTGTRAHSARAFMGVNAIHAAAEVLTRLSDHVAETVTVDGLDYRESLSAVGISGGVAGNVVPDECRISVNYRFAPSKSAAEAEGFLRELFTGYDVVVTDSAEGARPGLDRPIAQDFLTALGAEPAAKLGWTDVSRFSALGVPAVNFGPGNPLYAHKSDEHVRVREVESATRALLSYLEKG</sequence>
<feature type="domain" description="Peptidase M20 dimerisation" evidence="4">
    <location>
        <begin position="201"/>
        <end position="296"/>
    </location>
</feature>
<dbReference type="SUPFAM" id="SSF55031">
    <property type="entry name" value="Bacterial exopeptidase dimerisation domain"/>
    <property type="match status" value="1"/>
</dbReference>
<proteinExistence type="predicted"/>
<dbReference type="Proteomes" id="UP001498935">
    <property type="component" value="Unassembled WGS sequence"/>
</dbReference>
<dbReference type="Gene3D" id="3.30.70.360">
    <property type="match status" value="1"/>
</dbReference>
<dbReference type="InterPro" id="IPR002933">
    <property type="entry name" value="Peptidase_M20"/>
</dbReference>
<keyword evidence="2" id="KW-0378">Hydrolase</keyword>
<dbReference type="PANTHER" id="PTHR43808:SF31">
    <property type="entry name" value="N-ACETYL-L-CITRULLINE DEACETYLASE"/>
    <property type="match status" value="1"/>
</dbReference>
<comment type="caution">
    <text evidence="5">The sequence shown here is derived from an EMBL/GenBank/DDBJ whole genome shotgun (WGS) entry which is preliminary data.</text>
</comment>
<evidence type="ECO:0000256" key="2">
    <source>
        <dbReference type="ARBA" id="ARBA00022801"/>
    </source>
</evidence>
<accession>A0ABP9TW06</accession>
<dbReference type="InterPro" id="IPR036264">
    <property type="entry name" value="Bact_exopeptidase_dim_dom"/>
</dbReference>
<evidence type="ECO:0000313" key="5">
    <source>
        <dbReference type="EMBL" id="GAA5339332.1"/>
    </source>
</evidence>
<dbReference type="Pfam" id="PF01546">
    <property type="entry name" value="Peptidase_M20"/>
    <property type="match status" value="1"/>
</dbReference>
<reference evidence="5 6" key="1">
    <citation type="submission" date="2024-02" db="EMBL/GenBank/DDBJ databases">
        <title>Characterization of antibiotic resistant novel bacterial strains and their environmental applications.</title>
        <authorList>
            <person name="Manzoor S."/>
            <person name="Abbas S."/>
            <person name="Arshad M."/>
            <person name="Li W.J."/>
            <person name="Ahmed I."/>
        </authorList>
    </citation>
    <scope>NUCLEOTIDE SEQUENCE [LARGE SCALE GENOMIC DNA]</scope>
    <source>
        <strain evidence="5 6">KACC 15558</strain>
    </source>
</reference>
<dbReference type="PANTHER" id="PTHR43808">
    <property type="entry name" value="ACETYLORNITHINE DEACETYLASE"/>
    <property type="match status" value="1"/>
</dbReference>